<accession>A0A0E9V6G9</accession>
<dbReference type="AlphaFoldDB" id="A0A0E9V6G9"/>
<proteinExistence type="predicted"/>
<name>A0A0E9V6G9_ANGAN</name>
<evidence type="ECO:0000313" key="1">
    <source>
        <dbReference type="EMBL" id="JAH73642.1"/>
    </source>
</evidence>
<dbReference type="EMBL" id="GBXM01034935">
    <property type="protein sequence ID" value="JAH73642.1"/>
    <property type="molecule type" value="Transcribed_RNA"/>
</dbReference>
<reference evidence="1" key="2">
    <citation type="journal article" date="2015" name="Fish Shellfish Immunol.">
        <title>Early steps in the European eel (Anguilla anguilla)-Vibrio vulnificus interaction in the gills: Role of the RtxA13 toxin.</title>
        <authorList>
            <person name="Callol A."/>
            <person name="Pajuelo D."/>
            <person name="Ebbesson L."/>
            <person name="Teles M."/>
            <person name="MacKenzie S."/>
            <person name="Amaro C."/>
        </authorList>
    </citation>
    <scope>NUCLEOTIDE SEQUENCE</scope>
</reference>
<sequence length="18" mass="2108">MSTVLDMLYIAYCVMLQL</sequence>
<protein>
    <submittedName>
        <fullName evidence="1">Uncharacterized protein</fullName>
    </submittedName>
</protein>
<reference evidence="1" key="1">
    <citation type="submission" date="2014-11" db="EMBL/GenBank/DDBJ databases">
        <authorList>
            <person name="Amaro Gonzalez C."/>
        </authorList>
    </citation>
    <scope>NUCLEOTIDE SEQUENCE</scope>
</reference>
<organism evidence="1">
    <name type="scientific">Anguilla anguilla</name>
    <name type="common">European freshwater eel</name>
    <name type="synonym">Muraena anguilla</name>
    <dbReference type="NCBI Taxonomy" id="7936"/>
    <lineage>
        <taxon>Eukaryota</taxon>
        <taxon>Metazoa</taxon>
        <taxon>Chordata</taxon>
        <taxon>Craniata</taxon>
        <taxon>Vertebrata</taxon>
        <taxon>Euteleostomi</taxon>
        <taxon>Actinopterygii</taxon>
        <taxon>Neopterygii</taxon>
        <taxon>Teleostei</taxon>
        <taxon>Anguilliformes</taxon>
        <taxon>Anguillidae</taxon>
        <taxon>Anguilla</taxon>
    </lineage>
</organism>